<sequence length="69" mass="7665">MDIDAAITVSVIALIVFLWILTSTAWLVSIEMRIKSMLMRSARNHRDVSVGLIPRHPGPPDYSSVVTCI</sequence>
<dbReference type="Proteomes" id="UP000148232">
    <property type="component" value="Segment"/>
</dbReference>
<proteinExistence type="predicted"/>
<dbReference type="EMBL" id="AY900001">
    <property type="protein sequence ID" value="AAX86032.1"/>
    <property type="molecule type" value="Genomic_RNA"/>
</dbReference>
<reference evidence="2 3" key="1">
    <citation type="journal article" date="2005" name="J. Virol.">
        <title>The complete genome sequence of J virus reveals a unique genome structure in the family Paramyxoviridae.</title>
        <authorList>
            <person name="Jack P.J."/>
            <person name="Boyle D.B."/>
            <person name="Eaton B.T."/>
            <person name="Wang L.F."/>
        </authorList>
    </citation>
    <scope>NUCLEOTIDE SEQUENCE [LARGE SCALE GENOMIC DNA]</scope>
</reference>
<evidence type="ECO:0000256" key="1">
    <source>
        <dbReference type="SAM" id="Phobius"/>
    </source>
</evidence>
<feature type="transmembrane region" description="Helical" evidence="1">
    <location>
        <begin position="6"/>
        <end position="30"/>
    </location>
</feature>
<evidence type="ECO:0000313" key="3">
    <source>
        <dbReference type="Proteomes" id="UP000148232"/>
    </source>
</evidence>
<protein>
    <submittedName>
        <fullName evidence="2">Small hydrophobic protein</fullName>
    </submittedName>
</protein>
<keyword evidence="1" id="KW-1133">Transmembrane helix</keyword>
<dbReference type="RefSeq" id="YP_338082.1">
    <property type="nucleotide sequence ID" value="NC_007454.1"/>
</dbReference>
<accession>Q49HN5</accession>
<gene>
    <name evidence="2" type="primary">SH</name>
</gene>
<dbReference type="GeneID" id="3707957"/>
<keyword evidence="3" id="KW-1185">Reference proteome</keyword>
<name>Q49HN5_9MONO</name>
<keyword evidence="1" id="KW-0812">Transmembrane</keyword>
<dbReference type="KEGG" id="vg:3707957"/>
<organism evidence="2 3">
    <name type="scientific">J virus</name>
    <dbReference type="NCBI Taxonomy" id="322067"/>
    <lineage>
        <taxon>Viruses</taxon>
        <taxon>Riboviria</taxon>
        <taxon>Orthornavirae</taxon>
        <taxon>Negarnaviricota</taxon>
        <taxon>Haploviricotina</taxon>
        <taxon>Monjiviricetes</taxon>
        <taxon>Mononegavirales</taxon>
        <taxon>Paramyxoviridae</taxon>
        <taxon>Orthoparamyxovirinae</taxon>
        <taxon>Jeilongvirus</taxon>
        <taxon>Jeilongvirus queenslandense</taxon>
    </lineage>
</organism>
<evidence type="ECO:0000313" key="2">
    <source>
        <dbReference type="EMBL" id="AAX86032.1"/>
    </source>
</evidence>
<keyword evidence="1" id="KW-0472">Membrane</keyword>